<feature type="domain" description="Methyl-accepting transducer" evidence="5">
    <location>
        <begin position="108"/>
        <end position="344"/>
    </location>
</feature>
<name>T0KPN1_9BACT</name>
<proteinExistence type="inferred from homology"/>
<comment type="similarity">
    <text evidence="2">Belongs to the methyl-accepting chemotaxis (MCP) protein family.</text>
</comment>
<dbReference type="GO" id="GO:0007165">
    <property type="term" value="P:signal transduction"/>
    <property type="evidence" value="ECO:0007669"/>
    <property type="project" value="UniProtKB-KW"/>
</dbReference>
<keyword evidence="7" id="KW-1185">Reference proteome</keyword>
<evidence type="ECO:0000256" key="3">
    <source>
        <dbReference type="PROSITE-ProRule" id="PRU00284"/>
    </source>
</evidence>
<evidence type="ECO:0000313" key="6">
    <source>
        <dbReference type="EMBL" id="EQB39074.1"/>
    </source>
</evidence>
<protein>
    <recommendedName>
        <fullName evidence="5">Methyl-accepting transducer domain-containing protein</fullName>
    </recommendedName>
</protein>
<keyword evidence="1 3" id="KW-0807">Transducer</keyword>
<keyword evidence="4" id="KW-0812">Transmembrane</keyword>
<dbReference type="EMBL" id="AUPZ01000010">
    <property type="protein sequence ID" value="EQB39074.1"/>
    <property type="molecule type" value="Genomic_DNA"/>
</dbReference>
<dbReference type="STRING" id="1172190.M947_07895"/>
<dbReference type="GO" id="GO:0016020">
    <property type="term" value="C:membrane"/>
    <property type="evidence" value="ECO:0007669"/>
    <property type="project" value="InterPro"/>
</dbReference>
<reference evidence="6 7" key="1">
    <citation type="submission" date="2013-07" db="EMBL/GenBank/DDBJ databases">
        <title>Sulfurimonas hongkongensis AST-10 Genome Sequencing.</title>
        <authorList>
            <person name="Cai L."/>
            <person name="Zhang T."/>
        </authorList>
    </citation>
    <scope>NUCLEOTIDE SEQUENCE [LARGE SCALE GENOMIC DNA]</scope>
    <source>
        <strain evidence="6 7">AST-10</strain>
    </source>
</reference>
<feature type="transmembrane region" description="Helical" evidence="4">
    <location>
        <begin position="12"/>
        <end position="32"/>
    </location>
</feature>
<comment type="caution">
    <text evidence="6">The sequence shown here is derived from an EMBL/GenBank/DDBJ whole genome shotgun (WGS) entry which is preliminary data.</text>
</comment>
<keyword evidence="4" id="KW-0472">Membrane</keyword>
<dbReference type="GO" id="GO:0004888">
    <property type="term" value="F:transmembrane signaling receptor activity"/>
    <property type="evidence" value="ECO:0007669"/>
    <property type="project" value="InterPro"/>
</dbReference>
<accession>T0KPN1</accession>
<evidence type="ECO:0000256" key="1">
    <source>
        <dbReference type="ARBA" id="ARBA00023224"/>
    </source>
</evidence>
<dbReference type="Pfam" id="PF00015">
    <property type="entry name" value="MCPsignal"/>
    <property type="match status" value="1"/>
</dbReference>
<dbReference type="OrthoDB" id="5318642at2"/>
<gene>
    <name evidence="6" type="ORF">M947_07895</name>
</gene>
<dbReference type="PROSITE" id="PS50111">
    <property type="entry name" value="CHEMOTAXIS_TRANSDUC_2"/>
    <property type="match status" value="1"/>
</dbReference>
<organism evidence="6 7">
    <name type="scientific">Sulfurimonas hongkongensis</name>
    <dbReference type="NCBI Taxonomy" id="1172190"/>
    <lineage>
        <taxon>Bacteria</taxon>
        <taxon>Pseudomonadati</taxon>
        <taxon>Campylobacterota</taxon>
        <taxon>Epsilonproteobacteria</taxon>
        <taxon>Campylobacterales</taxon>
        <taxon>Sulfurimonadaceae</taxon>
        <taxon>Sulfurimonas</taxon>
    </lineage>
</organism>
<dbReference type="InterPro" id="IPR004089">
    <property type="entry name" value="MCPsignal_dom"/>
</dbReference>
<evidence type="ECO:0000256" key="2">
    <source>
        <dbReference type="ARBA" id="ARBA00029447"/>
    </source>
</evidence>
<dbReference type="PATRIC" id="fig|1172190.3.peg.1526"/>
<sequence length="368" mass="40695">MLNSLFFRMRLVHYIGIILLIINGTLFTDNIIGQIIQYVIALVILVHDLDEKYNGVDMTKSLIDQLENLEHGERIVLKNSYNSELSKAAANMNRFQTIFLQAQDTNEKSHTIEHLVKKINSDYENTNESMINERELLAKVVSIGEKLKMVLSNDLVDASSSKENIIEVSKNLNSIKNEISSIVEQLQEASSTQNILANNLSRVSEDASQVKEVILVIADIADQTNLLALNAAIEAARAGEHGRGFAVVADEVRKLAERTQKSLTEINATINVVSQSISDTSQQMNMSSQTVESLAELSTDASKRMQGISNAIGNGVTLAEATVDSYTQNAKTTEEIIENITKIDELSKRSNESVKVIKESVEELSQVI</sequence>
<dbReference type="InterPro" id="IPR004090">
    <property type="entry name" value="Chemotax_Me-accpt_rcpt"/>
</dbReference>
<dbReference type="SUPFAM" id="SSF58104">
    <property type="entry name" value="Methyl-accepting chemotaxis protein (MCP) signaling domain"/>
    <property type="match status" value="1"/>
</dbReference>
<dbReference type="AlphaFoldDB" id="T0KPN1"/>
<dbReference type="eggNOG" id="COG0840">
    <property type="taxonomic scope" value="Bacteria"/>
</dbReference>
<keyword evidence="4" id="KW-1133">Transmembrane helix</keyword>
<dbReference type="GO" id="GO:0006935">
    <property type="term" value="P:chemotaxis"/>
    <property type="evidence" value="ECO:0007669"/>
    <property type="project" value="InterPro"/>
</dbReference>
<evidence type="ECO:0000259" key="5">
    <source>
        <dbReference type="PROSITE" id="PS50111"/>
    </source>
</evidence>
<dbReference type="PRINTS" id="PR00260">
    <property type="entry name" value="CHEMTRNSDUCR"/>
</dbReference>
<dbReference type="PANTHER" id="PTHR32089">
    <property type="entry name" value="METHYL-ACCEPTING CHEMOTAXIS PROTEIN MCPB"/>
    <property type="match status" value="1"/>
</dbReference>
<evidence type="ECO:0000256" key="4">
    <source>
        <dbReference type="SAM" id="Phobius"/>
    </source>
</evidence>
<dbReference type="PANTHER" id="PTHR32089:SF114">
    <property type="entry name" value="METHYL-ACCEPTING CHEMOTAXIS PROTEIN MCPB"/>
    <property type="match status" value="1"/>
</dbReference>
<dbReference type="Gene3D" id="1.10.287.950">
    <property type="entry name" value="Methyl-accepting chemotaxis protein"/>
    <property type="match status" value="1"/>
</dbReference>
<evidence type="ECO:0000313" key="7">
    <source>
        <dbReference type="Proteomes" id="UP000015520"/>
    </source>
</evidence>
<dbReference type="Proteomes" id="UP000015520">
    <property type="component" value="Unassembled WGS sequence"/>
</dbReference>
<dbReference type="SMART" id="SM00283">
    <property type="entry name" value="MA"/>
    <property type="match status" value="1"/>
</dbReference>